<keyword evidence="2" id="KW-1185">Reference proteome</keyword>
<accession>A0A7Y3U066</accession>
<gene>
    <name evidence="1" type="ORF">HLB35_16145</name>
</gene>
<sequence>MRNDSGKPAENFNWDASLTFGGVSIEFNGPWPTDKFEARRYAGGAGMNLNIDDVDKIAGGLGSVAWR</sequence>
<dbReference type="Proteomes" id="UP000588806">
    <property type="component" value="Unassembled WGS sequence"/>
</dbReference>
<dbReference type="AlphaFoldDB" id="A0A7Y3U066"/>
<evidence type="ECO:0000313" key="1">
    <source>
        <dbReference type="EMBL" id="NOG32920.1"/>
    </source>
</evidence>
<protein>
    <submittedName>
        <fullName evidence="1">Uncharacterized protein</fullName>
    </submittedName>
</protein>
<dbReference type="RefSeq" id="WP_171703376.1">
    <property type="nucleotide sequence ID" value="NZ_JABFHI010000017.1"/>
</dbReference>
<name>A0A7Y3U066_9GAMM</name>
<dbReference type="EMBL" id="JABFHI010000017">
    <property type="protein sequence ID" value="NOG32920.1"/>
    <property type="molecule type" value="Genomic_DNA"/>
</dbReference>
<evidence type="ECO:0000313" key="2">
    <source>
        <dbReference type="Proteomes" id="UP000588806"/>
    </source>
</evidence>
<reference evidence="1 2" key="1">
    <citation type="submission" date="2020-05" db="EMBL/GenBank/DDBJ databases">
        <authorList>
            <person name="Ruan W."/>
            <person name="Jeon C.O."/>
            <person name="Chun B.H."/>
        </authorList>
    </citation>
    <scope>NUCLEOTIDE SEQUENCE [LARGE SCALE GENOMIC DNA]</scope>
    <source>
        <strain evidence="1 2">TBZ9</strain>
    </source>
</reference>
<proteinExistence type="predicted"/>
<comment type="caution">
    <text evidence="1">The sequence shown here is derived from an EMBL/GenBank/DDBJ whole genome shotgun (WGS) entry which is preliminary data.</text>
</comment>
<organism evidence="1 2">
    <name type="scientific">Vreelandella azerica</name>
    <dbReference type="NCBI Taxonomy" id="2732867"/>
    <lineage>
        <taxon>Bacteria</taxon>
        <taxon>Pseudomonadati</taxon>
        <taxon>Pseudomonadota</taxon>
        <taxon>Gammaproteobacteria</taxon>
        <taxon>Oceanospirillales</taxon>
        <taxon>Halomonadaceae</taxon>
        <taxon>Vreelandella</taxon>
    </lineage>
</organism>
<reference evidence="1 2" key="2">
    <citation type="submission" date="2020-06" db="EMBL/GenBank/DDBJ databases">
        <title>Halomonas songnenensis sp. nov., a moderately halophilic bacterium isolated from saline and alkaline soils.</title>
        <authorList>
            <person name="Jiang J."/>
            <person name="Pan Y."/>
        </authorList>
    </citation>
    <scope>NUCLEOTIDE SEQUENCE [LARGE SCALE GENOMIC DNA]</scope>
    <source>
        <strain evidence="1 2">TBZ9</strain>
    </source>
</reference>